<evidence type="ECO:0000313" key="1">
    <source>
        <dbReference type="EMBL" id="PZM13719.1"/>
    </source>
</evidence>
<comment type="caution">
    <text evidence="1">The sequence shown here is derived from an EMBL/GenBank/DDBJ whole genome shotgun (WGS) entry which is preliminary data.</text>
</comment>
<dbReference type="AlphaFoldDB" id="A0A2W4CLM7"/>
<keyword evidence="2" id="KW-1185">Reference proteome</keyword>
<evidence type="ECO:0000313" key="2">
    <source>
        <dbReference type="Proteomes" id="UP000248925"/>
    </source>
</evidence>
<protein>
    <submittedName>
        <fullName evidence="1">Uncharacterized protein</fullName>
    </submittedName>
</protein>
<dbReference type="RefSeq" id="WP_111160569.1">
    <property type="nucleotide sequence ID" value="NZ_PCDP01000035.1"/>
</dbReference>
<name>A0A2W4CLM7_9HYPH</name>
<dbReference type="OrthoDB" id="8410164at2"/>
<organism evidence="1 2">
    <name type="scientific">Rhizobium tubonense</name>
    <dbReference type="NCBI Taxonomy" id="484088"/>
    <lineage>
        <taxon>Bacteria</taxon>
        <taxon>Pseudomonadati</taxon>
        <taxon>Pseudomonadota</taxon>
        <taxon>Alphaproteobacteria</taxon>
        <taxon>Hyphomicrobiales</taxon>
        <taxon>Rhizobiaceae</taxon>
        <taxon>Rhizobium/Agrobacterium group</taxon>
        <taxon>Rhizobium</taxon>
    </lineage>
</organism>
<dbReference type="EMBL" id="PCDP01000035">
    <property type="protein sequence ID" value="PZM13719.1"/>
    <property type="molecule type" value="Genomic_DNA"/>
</dbReference>
<dbReference type="Proteomes" id="UP000248925">
    <property type="component" value="Unassembled WGS sequence"/>
</dbReference>
<reference evidence="1 2" key="1">
    <citation type="journal article" date="2018" name="Sci. Rep.">
        <title>Rhizobium tumorigenes sp. nov., a novel plant tumorigenic bacterium isolated from cane gall tumors on thornless blackberry.</title>
        <authorList>
            <person name="Kuzmanovi N."/>
            <person name="Smalla K."/>
            <person name="Gronow S."/>
            <person name="PuBawska J."/>
        </authorList>
    </citation>
    <scope>NUCLEOTIDE SEQUENCE [LARGE SCALE GENOMIC DNA]</scope>
    <source>
        <strain evidence="1 2">CCBAU 85046</strain>
    </source>
</reference>
<gene>
    <name evidence="1" type="ORF">CPY51_12600</name>
</gene>
<proteinExistence type="predicted"/>
<sequence length="249" mass="26814">MYETVSESIAAADAVIAVLDRQSLQDVAFRLGLAVGSKRPVLLIAGETLDRFRTDSILAALPRFQGKLTDEQALRFHVAAFLEGVEKDVGRPKAAGRAPALPRGSSHHFQMPDSMLERHLYEAFQLATEIGAIQHAPPILNDRSFRPDFAIWMDNDHGTIVNPIVVEVAAIGPAFSLERKIGQIRKYATEGGIGTAMLVVDGATASLDVRATDPLTIVVGLEALVELLAKGELWRAISVARNSAAEGGR</sequence>
<accession>A0A2W4CLM7</accession>